<gene>
    <name evidence="11" type="ordered locus">Hbal_1208</name>
</gene>
<keyword evidence="9" id="KW-0732">Signal</keyword>
<name>C6XI74_HIRBI</name>
<feature type="transmembrane region" description="Helical" evidence="8">
    <location>
        <begin position="399"/>
        <end position="424"/>
    </location>
</feature>
<evidence type="ECO:0000313" key="12">
    <source>
        <dbReference type="Proteomes" id="UP000002745"/>
    </source>
</evidence>
<evidence type="ECO:0000256" key="6">
    <source>
        <dbReference type="RuleBase" id="RU004057"/>
    </source>
</evidence>
<evidence type="ECO:0000256" key="3">
    <source>
        <dbReference type="ARBA" id="ARBA00022692"/>
    </source>
</evidence>
<keyword evidence="7" id="KW-0175">Coiled coil</keyword>
<dbReference type="eggNOG" id="COG0811">
    <property type="taxonomic scope" value="Bacteria"/>
</dbReference>
<feature type="signal peptide" evidence="9">
    <location>
        <begin position="1"/>
        <end position="24"/>
    </location>
</feature>
<keyword evidence="2" id="KW-1003">Cell membrane</keyword>
<dbReference type="Pfam" id="PF01618">
    <property type="entry name" value="MotA_ExbB"/>
    <property type="match status" value="1"/>
</dbReference>
<reference evidence="12" key="1">
    <citation type="journal article" date="2011" name="J. Bacteriol.">
        <title>Genome sequences of eight morphologically diverse alphaproteobacteria.</title>
        <authorList>
            <consortium name="US DOE Joint Genome Institute"/>
            <person name="Brown P.J."/>
            <person name="Kysela D.T."/>
            <person name="Buechlein A."/>
            <person name="Hemmerich C."/>
            <person name="Brun Y.V."/>
        </authorList>
    </citation>
    <scope>NUCLEOTIDE SEQUENCE [LARGE SCALE GENOMIC DNA]</scope>
    <source>
        <strain evidence="12">ATCC 49814 / DSM 5838 / IFAM 1418</strain>
    </source>
</reference>
<proteinExistence type="inferred from homology"/>
<keyword evidence="3 8" id="KW-0812">Transmembrane</keyword>
<dbReference type="InterPro" id="IPR050790">
    <property type="entry name" value="ExbB/TolQ_transport"/>
</dbReference>
<dbReference type="STRING" id="582402.Hbal_1208"/>
<dbReference type="GO" id="GO:0005886">
    <property type="term" value="C:plasma membrane"/>
    <property type="evidence" value="ECO:0007669"/>
    <property type="project" value="UniProtKB-SubCell"/>
</dbReference>
<keyword evidence="6" id="KW-0653">Protein transport</keyword>
<keyword evidence="4 8" id="KW-1133">Transmembrane helix</keyword>
<dbReference type="RefSeq" id="WP_015827050.1">
    <property type="nucleotide sequence ID" value="NC_012982.1"/>
</dbReference>
<dbReference type="PANTHER" id="PTHR30625">
    <property type="entry name" value="PROTEIN TOLQ"/>
    <property type="match status" value="1"/>
</dbReference>
<organism evidence="11 12">
    <name type="scientific">Hirschia baltica (strain ATCC 49814 / DSM 5838 / IFAM 1418)</name>
    <dbReference type="NCBI Taxonomy" id="582402"/>
    <lineage>
        <taxon>Bacteria</taxon>
        <taxon>Pseudomonadati</taxon>
        <taxon>Pseudomonadota</taxon>
        <taxon>Alphaproteobacteria</taxon>
        <taxon>Hyphomonadales</taxon>
        <taxon>Hyphomonadaceae</taxon>
        <taxon>Hirschia</taxon>
    </lineage>
</organism>
<feature type="domain" description="MotA/TolQ/ExbB proton channel" evidence="10">
    <location>
        <begin position="317"/>
        <end position="436"/>
    </location>
</feature>
<feature type="chain" id="PRO_5002972794" evidence="9">
    <location>
        <begin position="25"/>
        <end position="455"/>
    </location>
</feature>
<dbReference type="OrthoDB" id="4045at2"/>
<sequence length="455" mass="48000">MKPIKFSIKAMAAAAILMTSTAGAASAQSLSDVVAAIKKDSSTLNAENTRRLNEFKSARDQQASQLAAARAEVRAEEAAGQALANQFAANEEVLVGLQSELQEKAGDFSELLGQFRTAAGEIDPLLRRSIISQEYTGRAEALSDIAQARTLPTRQQLDLLWRAMLQEVVGQGEVKSFQAVVANENNNEPVSVFRVGPFTAFTDESSPKFLDLDAGKFIAFAAQPSGALMSGAQALRSAGEGKLVAAPVDPSQGDLLGLLANMPKLGDRIKQGGLPGYVVLGLLAIGLVIGIYKLVTLTMIGAAVKKTAQTKQAGSSNPLARIFQAFEDSKQDDVEALELRLDEAILKETPKIDSFVNLIKVLAAVSPMMGLLGTVVGMIRTFTQITLVGTGDPKTMADGISQALVTTVEGLVAAIPLILLHAFVSAKARSVQQVLEEQAAGMVAERAEQKGGARV</sequence>
<dbReference type="Proteomes" id="UP000002745">
    <property type="component" value="Chromosome"/>
</dbReference>
<dbReference type="AlphaFoldDB" id="C6XI74"/>
<dbReference type="PIRSF" id="PIRSF037714">
    <property type="entry name" value="TolR"/>
    <property type="match status" value="1"/>
</dbReference>
<evidence type="ECO:0000313" key="11">
    <source>
        <dbReference type="EMBL" id="ACT58900.1"/>
    </source>
</evidence>
<dbReference type="EMBL" id="CP001678">
    <property type="protein sequence ID" value="ACT58900.1"/>
    <property type="molecule type" value="Genomic_DNA"/>
</dbReference>
<comment type="similarity">
    <text evidence="6">Belongs to the exbB/tolQ family.</text>
</comment>
<evidence type="ECO:0000256" key="2">
    <source>
        <dbReference type="ARBA" id="ARBA00022475"/>
    </source>
</evidence>
<dbReference type="KEGG" id="hba:Hbal_1208"/>
<feature type="coiled-coil region" evidence="7">
    <location>
        <begin position="52"/>
        <end position="79"/>
    </location>
</feature>
<feature type="transmembrane region" description="Helical" evidence="8">
    <location>
        <begin position="355"/>
        <end position="379"/>
    </location>
</feature>
<dbReference type="InterPro" id="IPR017270">
    <property type="entry name" value="MotA/TolQ/ExbB-rel"/>
</dbReference>
<keyword evidence="5 8" id="KW-0472">Membrane</keyword>
<keyword evidence="6" id="KW-0813">Transport</keyword>
<accession>C6XI74</accession>
<keyword evidence="12" id="KW-1185">Reference proteome</keyword>
<protein>
    <submittedName>
        <fullName evidence="11">MotA/TolQ/ExbB proton channel</fullName>
    </submittedName>
</protein>
<evidence type="ECO:0000256" key="1">
    <source>
        <dbReference type="ARBA" id="ARBA00004651"/>
    </source>
</evidence>
<evidence type="ECO:0000256" key="7">
    <source>
        <dbReference type="SAM" id="Coils"/>
    </source>
</evidence>
<dbReference type="InterPro" id="IPR002898">
    <property type="entry name" value="MotA_ExbB_proton_chnl"/>
</dbReference>
<evidence type="ECO:0000256" key="9">
    <source>
        <dbReference type="SAM" id="SignalP"/>
    </source>
</evidence>
<evidence type="ECO:0000256" key="5">
    <source>
        <dbReference type="ARBA" id="ARBA00023136"/>
    </source>
</evidence>
<dbReference type="PANTHER" id="PTHR30625:SF11">
    <property type="entry name" value="MOTA_TOLQ_EXBB PROTON CHANNEL DOMAIN-CONTAINING PROTEIN"/>
    <property type="match status" value="1"/>
</dbReference>
<evidence type="ECO:0000256" key="8">
    <source>
        <dbReference type="SAM" id="Phobius"/>
    </source>
</evidence>
<dbReference type="GO" id="GO:0017038">
    <property type="term" value="P:protein import"/>
    <property type="evidence" value="ECO:0007669"/>
    <property type="project" value="TreeGrafter"/>
</dbReference>
<evidence type="ECO:0000259" key="10">
    <source>
        <dbReference type="Pfam" id="PF01618"/>
    </source>
</evidence>
<dbReference type="HOGENOM" id="CLU_047225_1_0_5"/>
<feature type="transmembrane region" description="Helical" evidence="8">
    <location>
        <begin position="274"/>
        <end position="295"/>
    </location>
</feature>
<evidence type="ECO:0000256" key="4">
    <source>
        <dbReference type="ARBA" id="ARBA00022989"/>
    </source>
</evidence>
<comment type="subcellular location">
    <subcellularLocation>
        <location evidence="1">Cell membrane</location>
        <topology evidence="1">Multi-pass membrane protein</topology>
    </subcellularLocation>
    <subcellularLocation>
        <location evidence="6">Membrane</location>
        <topology evidence="6">Multi-pass membrane protein</topology>
    </subcellularLocation>
</comment>